<dbReference type="EMBL" id="CAJVPV010009494">
    <property type="protein sequence ID" value="CAG8642084.1"/>
    <property type="molecule type" value="Genomic_DNA"/>
</dbReference>
<dbReference type="PRINTS" id="PR00452">
    <property type="entry name" value="SH3DOMAIN"/>
</dbReference>
<sequence>DSKVKNANNIRRLNSLDAATNETLTKENWDLITVVCEKVEKSGDQGARDCISAIQKRLAHRNANVQLYALTLSNSLVRMCGNNIRKEISSRTFTTLLTRILTDKGTHETVRSRILDLIQEWTIEFRSDPNLGLMEETFNSLRSQKFQFPSPEKPKKEQSEIEIEKRRRQEEEQIQLAMKLSLESTERKSVQKTNVSSTKSTSQSQPVVQSQERDFSQFPNVSRVRALYDFTPSESGELGFSRGDVITVLDSVYKDWWRGELHGKTGIFPVNYVEKLPDPTPEDIAKEADMEASVFAEGRNIDQLLEMLAGLDSQRDSVTENEAIQNLYNSTLPVRPKLMKLIEKYSQKKDDLIALHKKFIQATTTYDRLMSESLRKYDPTYLNGPSQYNNASINSQPIVSDRGVPNYAAYGAQPYAQQNSAFVTGYTDPNSAYYQQQQHSNQYNAPQIDATSQQNVYPSQQPLQAQYQQDNVSQPPSQAQYQPSVQHPQYAPQILPGGLGQQNAYQAQQRHQYMPQTAQEAPLPLQPNPQQQPPQQNSQYINPSVQDPSAQQSIYLNQQQKQQFNPPVQQDPVTQPGAFSEQQSQQNQFSPKAPHDSVGQQPSAYLTQQDPSSQFPQQDLANQHNGQDRTTQQQSNYVASQQPTYSNSNPFYDTSAYRQTSSSPSNSEVPYQNQQPQSLQQFAQAYATQPSSQMTSQALQQPPPQSTSQPPSQQQYDYPYYPQQNQPQGAQPNYTAASVPQQYS</sequence>
<evidence type="ECO:0000256" key="9">
    <source>
        <dbReference type="ARBA" id="ARBA00022927"/>
    </source>
</evidence>
<feature type="compositionally biased region" description="Low complexity" evidence="12">
    <location>
        <begin position="501"/>
        <end position="513"/>
    </location>
</feature>
<evidence type="ECO:0000256" key="12">
    <source>
        <dbReference type="SAM" id="MobiDB-lite"/>
    </source>
</evidence>
<dbReference type="InterPro" id="IPR002014">
    <property type="entry name" value="VHS_dom"/>
</dbReference>
<feature type="region of interest" description="Disordered" evidence="12">
    <location>
        <begin position="561"/>
        <end position="744"/>
    </location>
</feature>
<dbReference type="GO" id="GO:0043130">
    <property type="term" value="F:ubiquitin binding"/>
    <property type="evidence" value="ECO:0007669"/>
    <property type="project" value="InterPro"/>
</dbReference>
<dbReference type="Gene3D" id="1.20.5.1940">
    <property type="match status" value="1"/>
</dbReference>
<comment type="subcellular location">
    <subcellularLocation>
        <location evidence="2">Endosome membrane</location>
        <topology evidence="2">Peripheral membrane protein</topology>
        <orientation evidence="2">Cytoplasmic side</orientation>
    </subcellularLocation>
</comment>
<keyword evidence="16" id="KW-1185">Reference proteome</keyword>
<dbReference type="InterPro" id="IPR008942">
    <property type="entry name" value="ENTH_VHS"/>
</dbReference>
<keyword evidence="10" id="KW-0472">Membrane</keyword>
<gene>
    <name evidence="15" type="ORF">AMORRO_LOCUS9561</name>
</gene>
<comment type="caution">
    <text evidence="15">The sequence shown here is derived from an EMBL/GenBank/DDBJ whole genome shotgun (WGS) entry which is preliminary data.</text>
</comment>
<evidence type="ECO:0000313" key="15">
    <source>
        <dbReference type="EMBL" id="CAG8642084.1"/>
    </source>
</evidence>
<dbReference type="GO" id="GO:0010008">
    <property type="term" value="C:endosome membrane"/>
    <property type="evidence" value="ECO:0007669"/>
    <property type="project" value="UniProtKB-SubCell"/>
</dbReference>
<feature type="compositionally biased region" description="Low complexity" evidence="12">
    <location>
        <begin position="561"/>
        <end position="570"/>
    </location>
</feature>
<evidence type="ECO:0000259" key="13">
    <source>
        <dbReference type="PROSITE" id="PS50002"/>
    </source>
</evidence>
<dbReference type="AlphaFoldDB" id="A0A9N9DJ93"/>
<keyword evidence="6 11" id="KW-0728">SH3 domain</keyword>
<organism evidence="15 16">
    <name type="scientific">Acaulospora morrowiae</name>
    <dbReference type="NCBI Taxonomy" id="94023"/>
    <lineage>
        <taxon>Eukaryota</taxon>
        <taxon>Fungi</taxon>
        <taxon>Fungi incertae sedis</taxon>
        <taxon>Mucoromycota</taxon>
        <taxon>Glomeromycotina</taxon>
        <taxon>Glomeromycetes</taxon>
        <taxon>Diversisporales</taxon>
        <taxon>Acaulosporaceae</taxon>
        <taxon>Acaulospora</taxon>
    </lineage>
</organism>
<dbReference type="InterPro" id="IPR003903">
    <property type="entry name" value="UIM_dom"/>
</dbReference>
<evidence type="ECO:0000256" key="2">
    <source>
        <dbReference type="ARBA" id="ARBA00004125"/>
    </source>
</evidence>
<dbReference type="Gene3D" id="1.25.40.90">
    <property type="match status" value="1"/>
</dbReference>
<dbReference type="OrthoDB" id="10255964at2759"/>
<feature type="region of interest" description="Disordered" evidence="12">
    <location>
        <begin position="184"/>
        <end position="214"/>
    </location>
</feature>
<feature type="compositionally biased region" description="Polar residues" evidence="12">
    <location>
        <begin position="686"/>
        <end position="695"/>
    </location>
</feature>
<dbReference type="PANTHER" id="PTHR45929">
    <property type="entry name" value="JAK PATHWAY SIGNAL TRANSDUCTION ADAPTOR MOLECULE"/>
    <property type="match status" value="1"/>
</dbReference>
<evidence type="ECO:0000256" key="7">
    <source>
        <dbReference type="ARBA" id="ARBA00022448"/>
    </source>
</evidence>
<feature type="compositionally biased region" description="Low complexity" evidence="12">
    <location>
        <begin position="469"/>
        <end position="486"/>
    </location>
</feature>
<evidence type="ECO:0000256" key="4">
    <source>
        <dbReference type="ARBA" id="ARBA00017923"/>
    </source>
</evidence>
<dbReference type="PROSITE" id="PS50330">
    <property type="entry name" value="UIM"/>
    <property type="match status" value="1"/>
</dbReference>
<dbReference type="Proteomes" id="UP000789342">
    <property type="component" value="Unassembled WGS sequence"/>
</dbReference>
<evidence type="ECO:0000313" key="16">
    <source>
        <dbReference type="Proteomes" id="UP000789342"/>
    </source>
</evidence>
<evidence type="ECO:0000259" key="14">
    <source>
        <dbReference type="PROSITE" id="PS50179"/>
    </source>
</evidence>
<dbReference type="Pfam" id="PF00018">
    <property type="entry name" value="SH3_1"/>
    <property type="match status" value="1"/>
</dbReference>
<dbReference type="SUPFAM" id="SSF50044">
    <property type="entry name" value="SH3-domain"/>
    <property type="match status" value="1"/>
</dbReference>
<dbReference type="SUPFAM" id="SSF89009">
    <property type="entry name" value="GAT-like domain"/>
    <property type="match status" value="1"/>
</dbReference>
<proteinExistence type="inferred from homology"/>
<feature type="compositionally biased region" description="Polar residues" evidence="12">
    <location>
        <begin position="598"/>
        <end position="607"/>
    </location>
</feature>
<evidence type="ECO:0000256" key="10">
    <source>
        <dbReference type="ARBA" id="ARBA00023136"/>
    </source>
</evidence>
<dbReference type="GO" id="GO:0035091">
    <property type="term" value="F:phosphatidylinositol binding"/>
    <property type="evidence" value="ECO:0007669"/>
    <property type="project" value="InterPro"/>
</dbReference>
<dbReference type="GO" id="GO:0033565">
    <property type="term" value="C:ESCRT-0 complex"/>
    <property type="evidence" value="ECO:0007669"/>
    <property type="project" value="TreeGrafter"/>
</dbReference>
<dbReference type="InterPro" id="IPR036028">
    <property type="entry name" value="SH3-like_dom_sf"/>
</dbReference>
<dbReference type="InterPro" id="IPR001452">
    <property type="entry name" value="SH3_domain"/>
</dbReference>
<dbReference type="PRINTS" id="PR01887">
    <property type="entry name" value="SPECTRNALPHA"/>
</dbReference>
<feature type="compositionally biased region" description="Low complexity" evidence="12">
    <location>
        <begin position="608"/>
        <end position="619"/>
    </location>
</feature>
<dbReference type="PROSITE" id="PS50002">
    <property type="entry name" value="SH3"/>
    <property type="match status" value="1"/>
</dbReference>
<dbReference type="InterPro" id="IPR004152">
    <property type="entry name" value="GAT_dom"/>
</dbReference>
<evidence type="ECO:0000256" key="11">
    <source>
        <dbReference type="PROSITE-ProRule" id="PRU00192"/>
    </source>
</evidence>
<evidence type="ECO:0000256" key="6">
    <source>
        <dbReference type="ARBA" id="ARBA00022443"/>
    </source>
</evidence>
<feature type="compositionally biased region" description="Polar residues" evidence="12">
    <location>
        <begin position="733"/>
        <end position="744"/>
    </location>
</feature>
<evidence type="ECO:0000256" key="1">
    <source>
        <dbReference type="ARBA" id="ARBA00002654"/>
    </source>
</evidence>
<dbReference type="CDD" id="cd16978">
    <property type="entry name" value="VHS_HSE1"/>
    <property type="match status" value="1"/>
</dbReference>
<feature type="compositionally biased region" description="Low complexity" evidence="12">
    <location>
        <begin position="696"/>
        <end position="732"/>
    </location>
</feature>
<name>A0A9N9DJ93_9GLOM</name>
<evidence type="ECO:0000256" key="3">
    <source>
        <dbReference type="ARBA" id="ARBA00009666"/>
    </source>
</evidence>
<evidence type="ECO:0000256" key="8">
    <source>
        <dbReference type="ARBA" id="ARBA00022753"/>
    </source>
</evidence>
<accession>A0A9N9DJ93</accession>
<feature type="compositionally biased region" description="Low complexity" evidence="12">
    <location>
        <begin position="579"/>
        <end position="590"/>
    </location>
</feature>
<dbReference type="InterPro" id="IPR050670">
    <property type="entry name" value="STAM"/>
</dbReference>
<dbReference type="Pfam" id="PF00790">
    <property type="entry name" value="VHS"/>
    <property type="match status" value="1"/>
</dbReference>
<feature type="domain" description="VHS" evidence="14">
    <location>
        <begin position="19"/>
        <end position="149"/>
    </location>
</feature>
<feature type="compositionally biased region" description="Basic and acidic residues" evidence="12">
    <location>
        <begin position="152"/>
        <end position="168"/>
    </location>
</feature>
<feature type="compositionally biased region" description="Low complexity" evidence="12">
    <location>
        <begin position="191"/>
        <end position="210"/>
    </location>
</feature>
<dbReference type="SUPFAM" id="SSF48464">
    <property type="entry name" value="ENTH/VHS domain"/>
    <property type="match status" value="1"/>
</dbReference>
<dbReference type="Gene3D" id="2.30.30.40">
    <property type="entry name" value="SH3 Domains"/>
    <property type="match status" value="1"/>
</dbReference>
<evidence type="ECO:0000256" key="5">
    <source>
        <dbReference type="ARBA" id="ARBA00018978"/>
    </source>
</evidence>
<comment type="function">
    <text evidence="1">Component of the ESCRT-0 complex which is the sorting receptor for ubiquitinated cargo proteins at the multivesicular body (MVB).</text>
</comment>
<dbReference type="Pfam" id="PF03127">
    <property type="entry name" value="GAT"/>
    <property type="match status" value="1"/>
</dbReference>
<dbReference type="CDD" id="cd21386">
    <property type="entry name" value="GAT_Hse1"/>
    <property type="match status" value="1"/>
</dbReference>
<keyword evidence="9" id="KW-0653">Protein transport</keyword>
<feature type="non-terminal residue" evidence="15">
    <location>
        <position position="1"/>
    </location>
</feature>
<dbReference type="CDD" id="cd11805">
    <property type="entry name" value="SH3_GRB2_like_C"/>
    <property type="match status" value="1"/>
</dbReference>
<dbReference type="PROSITE" id="PS50179">
    <property type="entry name" value="VHS"/>
    <property type="match status" value="1"/>
</dbReference>
<dbReference type="GO" id="GO:0043328">
    <property type="term" value="P:protein transport to vacuole involved in ubiquitin-dependent protein catabolic process via the multivesicular body sorting pathway"/>
    <property type="evidence" value="ECO:0007669"/>
    <property type="project" value="TreeGrafter"/>
</dbReference>
<dbReference type="PANTHER" id="PTHR45929:SF3">
    <property type="entry name" value="JAK PATHWAY SIGNAL TRANSDUCTION ADAPTOR MOLECULE"/>
    <property type="match status" value="1"/>
</dbReference>
<feature type="region of interest" description="Disordered" evidence="12">
    <location>
        <begin position="145"/>
        <end position="168"/>
    </location>
</feature>
<protein>
    <recommendedName>
        <fullName evidence="4">Class E vacuolar protein-sorting machinery protein HSE1</fullName>
    </recommendedName>
    <alternativeName>
        <fullName evidence="5">Class E vacuolar protein-sorting machinery protein hse1</fullName>
    </alternativeName>
</protein>
<feature type="domain" description="SH3" evidence="13">
    <location>
        <begin position="219"/>
        <end position="278"/>
    </location>
</feature>
<feature type="compositionally biased region" description="Polar residues" evidence="12">
    <location>
        <begin position="620"/>
        <end position="671"/>
    </location>
</feature>
<keyword evidence="8" id="KW-0967">Endosome</keyword>
<comment type="similarity">
    <text evidence="3">Belongs to the STAM family.</text>
</comment>
<dbReference type="FunFam" id="2.30.30.40:FF:000072">
    <property type="entry name" value="Unconventional Myosin IB"/>
    <property type="match status" value="1"/>
</dbReference>
<feature type="compositionally biased region" description="Polar residues" evidence="12">
    <location>
        <begin position="538"/>
        <end position="549"/>
    </location>
</feature>
<reference evidence="15" key="1">
    <citation type="submission" date="2021-06" db="EMBL/GenBank/DDBJ databases">
        <authorList>
            <person name="Kallberg Y."/>
            <person name="Tangrot J."/>
            <person name="Rosling A."/>
        </authorList>
    </citation>
    <scope>NUCLEOTIDE SEQUENCE</scope>
    <source>
        <strain evidence="15">CL551</strain>
    </source>
</reference>
<feature type="region of interest" description="Disordered" evidence="12">
    <location>
        <begin position="469"/>
        <end position="549"/>
    </location>
</feature>
<dbReference type="SMART" id="SM00288">
    <property type="entry name" value="VHS"/>
    <property type="match status" value="1"/>
</dbReference>
<feature type="compositionally biased region" description="Low complexity" evidence="12">
    <location>
        <begin position="672"/>
        <end position="684"/>
    </location>
</feature>
<dbReference type="SMART" id="SM00326">
    <property type="entry name" value="SH3"/>
    <property type="match status" value="1"/>
</dbReference>
<keyword evidence="7" id="KW-0813">Transport</keyword>